<name>A0A553PR01_TIGCA</name>
<dbReference type="AlphaFoldDB" id="A0A553PR01"/>
<sequence length="521" mass="59132">MVDVKKQLVLFFCTLHVSWASSNSPGIQCFVPGECLDSQILDARPTNTSRECLTQCQSLTGCEWFTWYTDSTVCTSLSGCLSLTQDKCGSNCISGEQECPEIQCEVHGRCYGALEGIRKVGNVDECSSICGRRAECTWFSYSNQSSSCTMTNDCPVLDRSCSDCQASEKACAQGIEGKSKDLFEMFMWLLAKPEELPMSQYVYTDGHIVYSINSSDEKIMWLTAIPEVPNSFKIQVVSKCHEDLFVLLRYDFKGELDKDKIWALNLDKATLKWNDVAFPSPDLQLTLPCEFSRLKDGRIWVYCPKLPQTILFDGIHIVPSIEPLWVKSGHGLEHFGIGRVHENEFIVVGGLPYDLEKGISSQSISNRVYLIDFNKNESGALPNIDASLLTPLIWPMILDNELKVFITGGYKSKNDLEKETNINRLLFVLDWKSKTFSSITRSSDKYLKLSTLPVKYVFMSGDEPYICYSTETDAFMYNLQDIINVKDPKRRRHFKINQMELVKRPQVADVSDWFDKEDENA</sequence>
<dbReference type="PROSITE" id="PS50948">
    <property type="entry name" value="PAN"/>
    <property type="match status" value="1"/>
</dbReference>
<reference evidence="3 4" key="1">
    <citation type="journal article" date="2018" name="Nat. Ecol. Evol.">
        <title>Genomic signatures of mitonuclear coevolution across populations of Tigriopus californicus.</title>
        <authorList>
            <person name="Barreto F.S."/>
            <person name="Watson E.T."/>
            <person name="Lima T.G."/>
            <person name="Willett C.S."/>
            <person name="Edmands S."/>
            <person name="Li W."/>
            <person name="Burton R.S."/>
        </authorList>
    </citation>
    <scope>NUCLEOTIDE SEQUENCE [LARGE SCALE GENOMIC DNA]</scope>
    <source>
        <strain evidence="3 4">San Diego</strain>
    </source>
</reference>
<evidence type="ECO:0000259" key="2">
    <source>
        <dbReference type="PROSITE" id="PS50948"/>
    </source>
</evidence>
<organism evidence="3 4">
    <name type="scientific">Tigriopus californicus</name>
    <name type="common">Marine copepod</name>
    <dbReference type="NCBI Taxonomy" id="6832"/>
    <lineage>
        <taxon>Eukaryota</taxon>
        <taxon>Metazoa</taxon>
        <taxon>Ecdysozoa</taxon>
        <taxon>Arthropoda</taxon>
        <taxon>Crustacea</taxon>
        <taxon>Multicrustacea</taxon>
        <taxon>Hexanauplia</taxon>
        <taxon>Copepoda</taxon>
        <taxon>Harpacticoida</taxon>
        <taxon>Harpacticidae</taxon>
        <taxon>Tigriopus</taxon>
    </lineage>
</organism>
<gene>
    <name evidence="3" type="ORF">TCAL_01997</name>
</gene>
<dbReference type="Proteomes" id="UP000318571">
    <property type="component" value="Chromosome 6"/>
</dbReference>
<comment type="caution">
    <text evidence="3">The sequence shown here is derived from an EMBL/GenBank/DDBJ whole genome shotgun (WGS) entry which is preliminary data.</text>
</comment>
<feature type="signal peptide" evidence="1">
    <location>
        <begin position="1"/>
        <end position="20"/>
    </location>
</feature>
<evidence type="ECO:0000256" key="1">
    <source>
        <dbReference type="SAM" id="SignalP"/>
    </source>
</evidence>
<keyword evidence="4" id="KW-1185">Reference proteome</keyword>
<evidence type="ECO:0000313" key="3">
    <source>
        <dbReference type="EMBL" id="TRY80100.1"/>
    </source>
</evidence>
<dbReference type="InterPro" id="IPR003609">
    <property type="entry name" value="Pan_app"/>
</dbReference>
<protein>
    <recommendedName>
        <fullName evidence="2">Apple domain-containing protein</fullName>
    </recommendedName>
</protein>
<dbReference type="EMBL" id="VCGU01000002">
    <property type="protein sequence ID" value="TRY80100.1"/>
    <property type="molecule type" value="Genomic_DNA"/>
</dbReference>
<accession>A0A553PR01</accession>
<evidence type="ECO:0000313" key="4">
    <source>
        <dbReference type="Proteomes" id="UP000318571"/>
    </source>
</evidence>
<feature type="domain" description="Apple" evidence="2">
    <location>
        <begin position="99"/>
        <end position="161"/>
    </location>
</feature>
<feature type="chain" id="PRO_5022176343" description="Apple domain-containing protein" evidence="1">
    <location>
        <begin position="21"/>
        <end position="521"/>
    </location>
</feature>
<proteinExistence type="predicted"/>
<keyword evidence="1" id="KW-0732">Signal</keyword>